<comment type="caution">
    <text evidence="1">The sequence shown here is derived from an EMBL/GenBank/DDBJ whole genome shotgun (WGS) entry which is preliminary data.</text>
</comment>
<evidence type="ECO:0000313" key="1">
    <source>
        <dbReference type="EMBL" id="TYK11797.1"/>
    </source>
</evidence>
<dbReference type="Gene3D" id="2.40.70.10">
    <property type="entry name" value="Acid Proteases"/>
    <property type="match status" value="1"/>
</dbReference>
<gene>
    <name evidence="1" type="ORF">E5676_scaffold152G00070</name>
</gene>
<reference evidence="1 2" key="1">
    <citation type="submission" date="2019-08" db="EMBL/GenBank/DDBJ databases">
        <title>Draft genome sequences of two oriental melons (Cucumis melo L. var makuwa).</title>
        <authorList>
            <person name="Kwon S.-Y."/>
        </authorList>
    </citation>
    <scope>NUCLEOTIDE SEQUENCE [LARGE SCALE GENOMIC DNA]</scope>
    <source>
        <strain evidence="2">cv. Chang Bougi</strain>
        <tissue evidence="1">Leaf</tissue>
    </source>
</reference>
<dbReference type="InterPro" id="IPR021109">
    <property type="entry name" value="Peptidase_aspartic_dom_sf"/>
</dbReference>
<organism evidence="1 2">
    <name type="scientific">Cucumis melo var. makuwa</name>
    <name type="common">Oriental melon</name>
    <dbReference type="NCBI Taxonomy" id="1194695"/>
    <lineage>
        <taxon>Eukaryota</taxon>
        <taxon>Viridiplantae</taxon>
        <taxon>Streptophyta</taxon>
        <taxon>Embryophyta</taxon>
        <taxon>Tracheophyta</taxon>
        <taxon>Spermatophyta</taxon>
        <taxon>Magnoliopsida</taxon>
        <taxon>eudicotyledons</taxon>
        <taxon>Gunneridae</taxon>
        <taxon>Pentapetalae</taxon>
        <taxon>rosids</taxon>
        <taxon>fabids</taxon>
        <taxon>Cucurbitales</taxon>
        <taxon>Cucurbitaceae</taxon>
        <taxon>Benincaseae</taxon>
        <taxon>Cucumis</taxon>
    </lineage>
</organism>
<dbReference type="Proteomes" id="UP000321947">
    <property type="component" value="Unassembled WGS sequence"/>
</dbReference>
<dbReference type="AlphaFoldDB" id="A0A5D3CIN4"/>
<protein>
    <submittedName>
        <fullName evidence="1">Gag-asp_proteas domain-containing protein</fullName>
    </submittedName>
</protein>
<evidence type="ECO:0000313" key="2">
    <source>
        <dbReference type="Proteomes" id="UP000321947"/>
    </source>
</evidence>
<dbReference type="Pfam" id="PF08284">
    <property type="entry name" value="RVP_2"/>
    <property type="match status" value="1"/>
</dbReference>
<dbReference type="EMBL" id="SSTD01010431">
    <property type="protein sequence ID" value="TYK11797.1"/>
    <property type="molecule type" value="Genomic_DNA"/>
</dbReference>
<proteinExistence type="predicted"/>
<sequence length="364" mass="40653">MMIVNSVALPIVELMKRTTIKLEGWKGPVDFVVVKMEDFDVVLGMEFLLEHQVIPMPSAKCLVITRSFSTFVQADICQSNGFKMISTMQLDESPVQEEPPSPAILLGALGKLGETVPKDILCVLEKSHGVMSNSWPKSLSMRRRIDHGIESPSEAKVPAKNAYCTMPPELAVLRKQSKKLLGTGINILGHVVEFHRIEVGKRKIVATCDERIPKSVIVLRPCLELANSCLQRLKQATIKGPSLRVADAIEPPKVEVEQFHCMLGEYLHNLVDGRQKNWVQLLNVAQFGHSAQTDLLIKRSQFEIKGSRHFVLSSLTDGPYVGNSLQVHTIEKKQEHMADITRVCLEEASRLMEESIWLTSPECA</sequence>
<accession>A0A5D3CIN4</accession>
<name>A0A5D3CIN4_CUCMM</name>